<protein>
    <submittedName>
        <fullName evidence="1">Uncharacterized protein</fullName>
    </submittedName>
</protein>
<dbReference type="GeneID" id="92069926"/>
<organism evidence="1 2">
    <name type="scientific">Apiospora aurea</name>
    <dbReference type="NCBI Taxonomy" id="335848"/>
    <lineage>
        <taxon>Eukaryota</taxon>
        <taxon>Fungi</taxon>
        <taxon>Dikarya</taxon>
        <taxon>Ascomycota</taxon>
        <taxon>Pezizomycotina</taxon>
        <taxon>Sordariomycetes</taxon>
        <taxon>Xylariomycetidae</taxon>
        <taxon>Amphisphaeriales</taxon>
        <taxon>Apiosporaceae</taxon>
        <taxon>Apiospora</taxon>
    </lineage>
</organism>
<dbReference type="RefSeq" id="XP_066705757.1">
    <property type="nucleotide sequence ID" value="XM_066836864.1"/>
</dbReference>
<proteinExistence type="predicted"/>
<dbReference type="Proteomes" id="UP001391051">
    <property type="component" value="Unassembled WGS sequence"/>
</dbReference>
<evidence type="ECO:0000313" key="1">
    <source>
        <dbReference type="EMBL" id="KAK7966365.1"/>
    </source>
</evidence>
<reference evidence="1 2" key="1">
    <citation type="submission" date="2023-01" db="EMBL/GenBank/DDBJ databases">
        <title>Analysis of 21 Apiospora genomes using comparative genomics revels a genus with tremendous synthesis potential of carbohydrate active enzymes and secondary metabolites.</title>
        <authorList>
            <person name="Sorensen T."/>
        </authorList>
    </citation>
    <scope>NUCLEOTIDE SEQUENCE [LARGE SCALE GENOMIC DNA]</scope>
    <source>
        <strain evidence="1 2">CBS 24483</strain>
    </source>
</reference>
<comment type="caution">
    <text evidence="1">The sequence shown here is derived from an EMBL/GenBank/DDBJ whole genome shotgun (WGS) entry which is preliminary data.</text>
</comment>
<gene>
    <name evidence="1" type="ORF">PG986_000642</name>
</gene>
<sequence>METPTSQNDISPLLRIPLEINRQIRDEAWDYMTRGNLWIRVTTSFHDDSGWIPLVRMLHHQIPNKYSERLDNEAAVHFRLDVGNRRVPDDEFSFTFAYHPLAYGAFVQDISQFGGNDLNLTVEVNPTMIKRPSVFSKTIEPLSPTRGLRNVSFTGVDDWDGKQALMQRMTGTTHTIEAILTSKEDYRNTGRKAERQGRYSDALNYYALGPEFTIATPTHFLMGSPEGNSLGDINTELYIAFSRSIHKHILWLKKTAPPATLVETTTRRLLLVGLSSCLSTLAFIGLTDIQRCVAHLYHAFGFFHYAEHVAPFLDQDSGDLFCKGDPLRSLSRAYRGDCYLLAARCLFYAQNVGSWDDVLQDLSEEDRQICKAIQTRPGPQAFRREEREIPLLDTWKGDPDLWSSWNERGMGGRAVLMKMFRRRHNAGEAGVSQDMRAAYRAHGISWFYSYGMLMPDLSRIVDTSLRPLA</sequence>
<keyword evidence="2" id="KW-1185">Reference proteome</keyword>
<name>A0ABR1QUM4_9PEZI</name>
<dbReference type="EMBL" id="JAQQWE010000001">
    <property type="protein sequence ID" value="KAK7966365.1"/>
    <property type="molecule type" value="Genomic_DNA"/>
</dbReference>
<accession>A0ABR1QUM4</accession>
<evidence type="ECO:0000313" key="2">
    <source>
        <dbReference type="Proteomes" id="UP001391051"/>
    </source>
</evidence>